<name>T0K371_COLGC</name>
<gene>
    <name evidence="1" type="ORF">CGLO_14761</name>
</gene>
<dbReference type="Proteomes" id="UP000015530">
    <property type="component" value="Unassembled WGS sequence"/>
</dbReference>
<sequence>MTKEPKEFLYA</sequence>
<proteinExistence type="predicted"/>
<comment type="caution">
    <text evidence="1">The sequence shown here is derived from an EMBL/GenBank/DDBJ whole genome shotgun (WGS) entry which is preliminary data.</text>
</comment>
<dbReference type="EMBL" id="AMYD01003493">
    <property type="protein sequence ID" value="EQB46204.1"/>
    <property type="molecule type" value="Genomic_DNA"/>
</dbReference>
<evidence type="ECO:0000313" key="1">
    <source>
        <dbReference type="EMBL" id="EQB46204.1"/>
    </source>
</evidence>
<organism evidence="1 2">
    <name type="scientific">Colletotrichum gloeosporioides (strain Cg-14)</name>
    <name type="common">Anthracnose fungus</name>
    <name type="synonym">Glomerella cingulata</name>
    <dbReference type="NCBI Taxonomy" id="1237896"/>
    <lineage>
        <taxon>Eukaryota</taxon>
        <taxon>Fungi</taxon>
        <taxon>Dikarya</taxon>
        <taxon>Ascomycota</taxon>
        <taxon>Pezizomycotina</taxon>
        <taxon>Sordariomycetes</taxon>
        <taxon>Hypocreomycetidae</taxon>
        <taxon>Glomerellales</taxon>
        <taxon>Glomerellaceae</taxon>
        <taxon>Colletotrichum</taxon>
        <taxon>Colletotrichum gloeosporioides species complex</taxon>
    </lineage>
</organism>
<accession>T0K371</accession>
<evidence type="ECO:0000313" key="2">
    <source>
        <dbReference type="Proteomes" id="UP000015530"/>
    </source>
</evidence>
<reference evidence="2" key="1">
    <citation type="journal article" date="2013" name="Mol. Plant Microbe Interact.">
        <title>Global aspects of pacC regulation of pathogenicity genes in Colletotrichum gloeosporioides as revealed by transcriptome analysis.</title>
        <authorList>
            <person name="Alkan N."/>
            <person name="Meng X."/>
            <person name="Friedlander G."/>
            <person name="Reuveni E."/>
            <person name="Sukno S."/>
            <person name="Sherman A."/>
            <person name="Thon M."/>
            <person name="Fluhr R."/>
            <person name="Prusky D."/>
        </authorList>
    </citation>
    <scope>NUCLEOTIDE SEQUENCE [LARGE SCALE GENOMIC DNA]</scope>
    <source>
        <strain evidence="2">Cg-14</strain>
    </source>
</reference>
<protein>
    <submittedName>
        <fullName evidence="1">Uncharacterized protein</fullName>
    </submittedName>
</protein>
<dbReference type="HOGENOM" id="CLU_3437659_0_0_1"/>